<feature type="transmembrane region" description="Helical" evidence="1">
    <location>
        <begin position="67"/>
        <end position="90"/>
    </location>
</feature>
<keyword evidence="5" id="KW-1185">Reference proteome</keyword>
<dbReference type="GeneID" id="78488334"/>
<evidence type="ECO:0000313" key="4">
    <source>
        <dbReference type="Proteomes" id="UP000531581"/>
    </source>
</evidence>
<gene>
    <name evidence="2" type="ORF">HKX05_14130</name>
    <name evidence="3" type="ORF">HLV41_12690</name>
</gene>
<dbReference type="EMBL" id="JABEOV010000020">
    <property type="protein sequence ID" value="NNG54488.1"/>
    <property type="molecule type" value="Genomic_DNA"/>
</dbReference>
<keyword evidence="1" id="KW-1133">Transmembrane helix</keyword>
<name>A0A7Y7QWC0_9SPHN</name>
<dbReference type="RefSeq" id="WP_156477816.1">
    <property type="nucleotide sequence ID" value="NZ_JABEOV010000020.1"/>
</dbReference>
<evidence type="ECO:0000256" key="1">
    <source>
        <dbReference type="SAM" id="Phobius"/>
    </source>
</evidence>
<accession>A0A7Y7QWC0</accession>
<keyword evidence="1" id="KW-0812">Transmembrane</keyword>
<evidence type="ECO:0000313" key="5">
    <source>
        <dbReference type="Proteomes" id="UP000557656"/>
    </source>
</evidence>
<dbReference type="Proteomes" id="UP000557656">
    <property type="component" value="Unassembled WGS sequence"/>
</dbReference>
<dbReference type="AlphaFoldDB" id="A0A7Y7QWC0"/>
<dbReference type="Proteomes" id="UP000531581">
    <property type="component" value="Unassembled WGS sequence"/>
</dbReference>
<evidence type="ECO:0000313" key="3">
    <source>
        <dbReference type="EMBL" id="NVP31902.1"/>
    </source>
</evidence>
<reference evidence="4 5" key="1">
    <citation type="submission" date="2020-05" db="EMBL/GenBank/DDBJ databases">
        <title>Draft Genome Sequences of Sphingomonas sp. Isolated from the International Space Station.</title>
        <authorList>
            <person name="Bijlani S."/>
            <person name="Singh N.K."/>
            <person name="Mason C.E."/>
            <person name="Wang C.C."/>
            <person name="Venkateswaran K."/>
        </authorList>
    </citation>
    <scope>NUCLEOTIDE SEQUENCE [LARGE SCALE GENOMIC DNA]</scope>
    <source>
        <strain evidence="2 5">IIF7SW-B5</strain>
        <strain evidence="3">ISS-IIF7SWP</strain>
    </source>
</reference>
<comment type="caution">
    <text evidence="3">The sequence shown here is derived from an EMBL/GenBank/DDBJ whole genome shotgun (WGS) entry which is preliminary data.</text>
</comment>
<organism evidence="3 4">
    <name type="scientific">Sphingomonas sanguinis</name>
    <dbReference type="NCBI Taxonomy" id="33051"/>
    <lineage>
        <taxon>Bacteria</taxon>
        <taxon>Pseudomonadati</taxon>
        <taxon>Pseudomonadota</taxon>
        <taxon>Alphaproteobacteria</taxon>
        <taxon>Sphingomonadales</taxon>
        <taxon>Sphingomonadaceae</taxon>
        <taxon>Sphingomonas</taxon>
    </lineage>
</organism>
<evidence type="ECO:0000313" key="2">
    <source>
        <dbReference type="EMBL" id="NNG54488.1"/>
    </source>
</evidence>
<sequence length="122" mass="13280">MASDRDEAKSHIIRRDARDAELDTTLGAANQYQLEITREQNRHEEAKRDKELGVFGKLLGGEKTAPVVVAMIVVLIGFFVAIGSLIVAICQPENAEFWSKQAERGFGVGSAALAYIFGKGSN</sequence>
<protein>
    <submittedName>
        <fullName evidence="3">Uncharacterized protein</fullName>
    </submittedName>
</protein>
<dbReference type="EMBL" id="JABYQV010000010">
    <property type="protein sequence ID" value="NVP31902.1"/>
    <property type="molecule type" value="Genomic_DNA"/>
</dbReference>
<proteinExistence type="predicted"/>
<keyword evidence="1" id="KW-0472">Membrane</keyword>